<accession>A0A644XJ15</accession>
<dbReference type="AlphaFoldDB" id="A0A644XJ15"/>
<gene>
    <name evidence="1" type="ORF">SDC9_62170</name>
</gene>
<name>A0A644XJ15_9ZZZZ</name>
<sequence length="114" mass="12923">MLTDHVDQRFALGKLPQIGFNRFVEARGFFDVDGIFQKPRQKCFGNVLQIVKIVEKERVFNAVQHVHIFHDAPDFLHDALNLRPLIGKLREEQISIFAQALAPGKLCPAVGDTD</sequence>
<reference evidence="1" key="1">
    <citation type="submission" date="2019-08" db="EMBL/GenBank/DDBJ databases">
        <authorList>
            <person name="Kucharzyk K."/>
            <person name="Murdoch R.W."/>
            <person name="Higgins S."/>
            <person name="Loffler F."/>
        </authorList>
    </citation>
    <scope>NUCLEOTIDE SEQUENCE</scope>
</reference>
<proteinExistence type="predicted"/>
<evidence type="ECO:0000313" key="1">
    <source>
        <dbReference type="EMBL" id="MPM15798.1"/>
    </source>
</evidence>
<dbReference type="EMBL" id="VSSQ01002501">
    <property type="protein sequence ID" value="MPM15798.1"/>
    <property type="molecule type" value="Genomic_DNA"/>
</dbReference>
<organism evidence="1">
    <name type="scientific">bioreactor metagenome</name>
    <dbReference type="NCBI Taxonomy" id="1076179"/>
    <lineage>
        <taxon>unclassified sequences</taxon>
        <taxon>metagenomes</taxon>
        <taxon>ecological metagenomes</taxon>
    </lineage>
</organism>
<protein>
    <submittedName>
        <fullName evidence="1">Uncharacterized protein</fullName>
    </submittedName>
</protein>
<comment type="caution">
    <text evidence="1">The sequence shown here is derived from an EMBL/GenBank/DDBJ whole genome shotgun (WGS) entry which is preliminary data.</text>
</comment>